<dbReference type="OrthoDB" id="10266265at2759"/>
<dbReference type="EMBL" id="OB662457">
    <property type="protein sequence ID" value="CAD7230089.1"/>
    <property type="molecule type" value="Genomic_DNA"/>
</dbReference>
<dbReference type="Gene3D" id="1.25.40.60">
    <property type="match status" value="1"/>
</dbReference>
<dbReference type="InterPro" id="IPR036045">
    <property type="entry name" value="Sec1-like_sf"/>
</dbReference>
<feature type="non-terminal residue" evidence="2">
    <location>
        <position position="278"/>
    </location>
</feature>
<dbReference type="AlphaFoldDB" id="A0A7R8WJD1"/>
<dbReference type="SUPFAM" id="SSF56815">
    <property type="entry name" value="Sec1/munc18-like (SM) proteins"/>
    <property type="match status" value="1"/>
</dbReference>
<name>A0A7R8WJD1_9CRUS</name>
<protein>
    <submittedName>
        <fullName evidence="2">Uncharacterized protein</fullName>
    </submittedName>
</protein>
<dbReference type="Pfam" id="PF00995">
    <property type="entry name" value="Sec1"/>
    <property type="match status" value="2"/>
</dbReference>
<reference evidence="2" key="1">
    <citation type="submission" date="2020-11" db="EMBL/GenBank/DDBJ databases">
        <authorList>
            <person name="Tran Van P."/>
        </authorList>
    </citation>
    <scope>NUCLEOTIDE SEQUENCE</scope>
</reference>
<gene>
    <name evidence="2" type="ORF">CTOB1V02_LOCUS7952</name>
</gene>
<dbReference type="InterPro" id="IPR043127">
    <property type="entry name" value="Sec-1-like_dom3a"/>
</dbReference>
<dbReference type="InterPro" id="IPR027482">
    <property type="entry name" value="Sec1-like_dom2"/>
</dbReference>
<dbReference type="Gene3D" id="3.90.830.10">
    <property type="entry name" value="Syntaxin Binding Protein 1, Chain A, domain 2"/>
    <property type="match status" value="1"/>
</dbReference>
<organism evidence="2">
    <name type="scientific">Cyprideis torosa</name>
    <dbReference type="NCBI Taxonomy" id="163714"/>
    <lineage>
        <taxon>Eukaryota</taxon>
        <taxon>Metazoa</taxon>
        <taxon>Ecdysozoa</taxon>
        <taxon>Arthropoda</taxon>
        <taxon>Crustacea</taxon>
        <taxon>Oligostraca</taxon>
        <taxon>Ostracoda</taxon>
        <taxon>Podocopa</taxon>
        <taxon>Podocopida</taxon>
        <taxon>Cytherocopina</taxon>
        <taxon>Cytheroidea</taxon>
        <taxon>Cytherideidae</taxon>
        <taxon>Cyprideis</taxon>
    </lineage>
</organism>
<sequence>IHFKLFSLLTGDGTQDIILSPQYDEFYAKNVHKNFGDIGTTIKDLMDTFNLKRKGQKEITSIADMKEFVEGYPAFKKLSGTVSKHLSVVGHLSNLVARYNLLEISRLEQELVVYPDHSSVVQRLKLLVTDPKVRKHDVLRLILLYALRYERSSSSQVEDLCRMTGDSRVAPAVKGFLRYGGAAHRSLDLFGTQDPVRITQRLFKGLKEDLIVFVVGGVTYEESLAVASFNALHLKPSTGSGNQSNPRPRVILGGTNVLNSKAFLEQIIPTLFSEMERE</sequence>
<feature type="non-terminal residue" evidence="2">
    <location>
        <position position="1"/>
    </location>
</feature>
<comment type="similarity">
    <text evidence="1">Belongs to the STXBP/unc-18/SEC1 family.</text>
</comment>
<proteinExistence type="inferred from homology"/>
<dbReference type="PANTHER" id="PTHR11679">
    <property type="entry name" value="VESICLE PROTEIN SORTING-ASSOCIATED"/>
    <property type="match status" value="1"/>
</dbReference>
<dbReference type="Gene3D" id="3.40.50.1910">
    <property type="match status" value="1"/>
</dbReference>
<evidence type="ECO:0000256" key="1">
    <source>
        <dbReference type="ARBA" id="ARBA00009884"/>
    </source>
</evidence>
<evidence type="ECO:0000313" key="2">
    <source>
        <dbReference type="EMBL" id="CAD7230089.1"/>
    </source>
</evidence>
<dbReference type="GO" id="GO:0016192">
    <property type="term" value="P:vesicle-mediated transport"/>
    <property type="evidence" value="ECO:0007669"/>
    <property type="project" value="InterPro"/>
</dbReference>
<accession>A0A7R8WJD1</accession>
<dbReference type="InterPro" id="IPR001619">
    <property type="entry name" value="Sec1-like"/>
</dbReference>